<feature type="region of interest" description="Disordered" evidence="6">
    <location>
        <begin position="1"/>
        <end position="63"/>
    </location>
</feature>
<comment type="similarity">
    <text evidence="2">Belongs to the TrbI/VirB10 family.</text>
</comment>
<evidence type="ECO:0000256" key="4">
    <source>
        <dbReference type="ARBA" id="ARBA00022989"/>
    </source>
</evidence>
<gene>
    <name evidence="7" type="ORF">LMG21510_05002</name>
</gene>
<sequence length="465" mass="47929">MDEPASSERGVGTDLRQGSGPRAGGRNGRPDVERPDGGAFDAQDRAVADASRGPSASGHEEREAAIRAWEVQCDRPLLAEGGRARRGAIWAGALLLGAVGGGWLLWRGEPPAAPRAGSDSAIAERKPVPKLHQMPFAGASAASAAGAAPAASTSPPFSAVDVAVPPDDPLRSRRDELALQREEQARKLAAARLKSAILVPVHGEAELASGEGGAAPALGADGGQSGARADVHAEDGNARFADRAGGTGVAMSMASRIGDLDQKVLRGKWIEAVLVPRAVSDLPGTLCATVQRDVYGERGRVVLIPWGSRVCGVYRAELRKGQDRLFVVWQSLRAPDGAQVSLDSAGADQLGSAGMGGQVDTHFAQIFGISALLSIIGAGASTAGVASQDPYNSVSSYRQSVQQAAAQSAQQALQPYLGIAPTVTVPAGDRIRILVNRDLDFSRVFARADAADAQGSQASGVTFVP</sequence>
<comment type="subcellular location">
    <subcellularLocation>
        <location evidence="1">Membrane</location>
        <topology evidence="1">Single-pass membrane protein</topology>
    </subcellularLocation>
</comment>
<dbReference type="InterPro" id="IPR005498">
    <property type="entry name" value="T4SS_VirB10/TraB/TrbI"/>
</dbReference>
<evidence type="ECO:0008006" key="9">
    <source>
        <dbReference type="Google" id="ProtNLM"/>
    </source>
</evidence>
<evidence type="ECO:0000256" key="2">
    <source>
        <dbReference type="ARBA" id="ARBA00010265"/>
    </source>
</evidence>
<evidence type="ECO:0000313" key="8">
    <source>
        <dbReference type="Proteomes" id="UP000721236"/>
    </source>
</evidence>
<dbReference type="InterPro" id="IPR042217">
    <property type="entry name" value="T4SS_VirB10/TrbI"/>
</dbReference>
<evidence type="ECO:0000313" key="7">
    <source>
        <dbReference type="EMBL" id="CAG9184015.1"/>
    </source>
</evidence>
<dbReference type="Pfam" id="PF03743">
    <property type="entry name" value="TrbI"/>
    <property type="match status" value="1"/>
</dbReference>
<dbReference type="RefSeq" id="WP_224044545.1">
    <property type="nucleotide sequence ID" value="NZ_CAJZAH010000010.1"/>
</dbReference>
<dbReference type="CDD" id="cd16429">
    <property type="entry name" value="VirB10"/>
    <property type="match status" value="1"/>
</dbReference>
<feature type="region of interest" description="Disordered" evidence="6">
    <location>
        <begin position="210"/>
        <end position="229"/>
    </location>
</feature>
<keyword evidence="4" id="KW-1133">Transmembrane helix</keyword>
<proteinExistence type="inferred from homology"/>
<dbReference type="Gene3D" id="2.40.128.260">
    <property type="entry name" value="Type IV secretion system, VirB10/TraB/TrbI"/>
    <property type="match status" value="1"/>
</dbReference>
<dbReference type="Proteomes" id="UP000721236">
    <property type="component" value="Unassembled WGS sequence"/>
</dbReference>
<organism evidence="7 8">
    <name type="scientific">Cupriavidus respiraculi</name>
    <dbReference type="NCBI Taxonomy" id="195930"/>
    <lineage>
        <taxon>Bacteria</taxon>
        <taxon>Pseudomonadati</taxon>
        <taxon>Pseudomonadota</taxon>
        <taxon>Betaproteobacteria</taxon>
        <taxon>Burkholderiales</taxon>
        <taxon>Burkholderiaceae</taxon>
        <taxon>Cupriavidus</taxon>
    </lineage>
</organism>
<keyword evidence="8" id="KW-1185">Reference proteome</keyword>
<evidence type="ECO:0000256" key="5">
    <source>
        <dbReference type="ARBA" id="ARBA00023136"/>
    </source>
</evidence>
<feature type="compositionally biased region" description="Low complexity" evidence="6">
    <location>
        <begin position="147"/>
        <end position="159"/>
    </location>
</feature>
<comment type="caution">
    <text evidence="7">The sequence shown here is derived from an EMBL/GenBank/DDBJ whole genome shotgun (WGS) entry which is preliminary data.</text>
</comment>
<reference evidence="7 8" key="1">
    <citation type="submission" date="2021-08" db="EMBL/GenBank/DDBJ databases">
        <authorList>
            <person name="Peeters C."/>
        </authorList>
    </citation>
    <scope>NUCLEOTIDE SEQUENCE [LARGE SCALE GENOMIC DNA]</scope>
    <source>
        <strain evidence="7 8">LMG 21510</strain>
    </source>
</reference>
<accession>A0ABM8XUF9</accession>
<feature type="compositionally biased region" description="Basic and acidic residues" evidence="6">
    <location>
        <begin position="28"/>
        <end position="47"/>
    </location>
</feature>
<evidence type="ECO:0000256" key="6">
    <source>
        <dbReference type="SAM" id="MobiDB-lite"/>
    </source>
</evidence>
<protein>
    <recommendedName>
        <fullName evidence="9">Type IV secretion system protein VirB10</fullName>
    </recommendedName>
</protein>
<name>A0ABM8XUF9_9BURK</name>
<feature type="compositionally biased region" description="Low complexity" evidence="6">
    <location>
        <begin position="210"/>
        <end position="219"/>
    </location>
</feature>
<evidence type="ECO:0000256" key="1">
    <source>
        <dbReference type="ARBA" id="ARBA00004167"/>
    </source>
</evidence>
<keyword evidence="5" id="KW-0472">Membrane</keyword>
<feature type="region of interest" description="Disordered" evidence="6">
    <location>
        <begin position="147"/>
        <end position="169"/>
    </location>
</feature>
<keyword evidence="3" id="KW-0812">Transmembrane</keyword>
<evidence type="ECO:0000256" key="3">
    <source>
        <dbReference type="ARBA" id="ARBA00022692"/>
    </source>
</evidence>
<dbReference type="EMBL" id="CAJZAH010000010">
    <property type="protein sequence ID" value="CAG9184015.1"/>
    <property type="molecule type" value="Genomic_DNA"/>
</dbReference>